<dbReference type="Proteomes" id="UP001595912">
    <property type="component" value="Unassembled WGS sequence"/>
</dbReference>
<dbReference type="EMBL" id="JBHSIU010000114">
    <property type="protein sequence ID" value="MFC5007137.1"/>
    <property type="molecule type" value="Genomic_DNA"/>
</dbReference>
<name>A0ABV9WEJ0_9ACTN</name>
<evidence type="ECO:0000259" key="2">
    <source>
        <dbReference type="Pfam" id="PF13592"/>
    </source>
</evidence>
<evidence type="ECO:0000313" key="4">
    <source>
        <dbReference type="Proteomes" id="UP001595912"/>
    </source>
</evidence>
<dbReference type="SUPFAM" id="SSF46689">
    <property type="entry name" value="Homeodomain-like"/>
    <property type="match status" value="1"/>
</dbReference>
<protein>
    <submittedName>
        <fullName evidence="3">Winged helix-turn-helix domain-containing protein</fullName>
    </submittedName>
</protein>
<reference evidence="4" key="1">
    <citation type="journal article" date="2019" name="Int. J. Syst. Evol. Microbiol.">
        <title>The Global Catalogue of Microorganisms (GCM) 10K type strain sequencing project: providing services to taxonomists for standard genome sequencing and annotation.</title>
        <authorList>
            <consortium name="The Broad Institute Genomics Platform"/>
            <consortium name="The Broad Institute Genome Sequencing Center for Infectious Disease"/>
            <person name="Wu L."/>
            <person name="Ma J."/>
        </authorList>
    </citation>
    <scope>NUCLEOTIDE SEQUENCE [LARGE SCALE GENOMIC DNA]</scope>
    <source>
        <strain evidence="4">CGMCC 4.7152</strain>
    </source>
</reference>
<dbReference type="Pfam" id="PF13592">
    <property type="entry name" value="HTH_33"/>
    <property type="match status" value="1"/>
</dbReference>
<feature type="region of interest" description="Disordered" evidence="1">
    <location>
        <begin position="114"/>
        <end position="151"/>
    </location>
</feature>
<proteinExistence type="predicted"/>
<dbReference type="InterPro" id="IPR009057">
    <property type="entry name" value="Homeodomain-like_sf"/>
</dbReference>
<sequence length="151" mass="17046">MYRWRRAIGEGGVEALASKGSSGASCRLDDDQLRRLGDALDRGPVAHGFGPDQRWTLARITELFDRLFGVRYTLRGTSYLLHRMGFSPQVLARRAAEQGPAQIADWHTRRWPSVRDERWRSGPGSASRTRRVRCCDRRRPGPGPGAGTSRW</sequence>
<accession>A0ABV9WEJ0</accession>
<gene>
    <name evidence="3" type="ORF">ACFPIJ_56200</name>
</gene>
<dbReference type="RefSeq" id="WP_380127787.1">
    <property type="nucleotide sequence ID" value="NZ_JBHSIU010000114.1"/>
</dbReference>
<organism evidence="3 4">
    <name type="scientific">Dactylosporangium cerinum</name>
    <dbReference type="NCBI Taxonomy" id="1434730"/>
    <lineage>
        <taxon>Bacteria</taxon>
        <taxon>Bacillati</taxon>
        <taxon>Actinomycetota</taxon>
        <taxon>Actinomycetes</taxon>
        <taxon>Micromonosporales</taxon>
        <taxon>Micromonosporaceae</taxon>
        <taxon>Dactylosporangium</taxon>
    </lineage>
</organism>
<evidence type="ECO:0000256" key="1">
    <source>
        <dbReference type="SAM" id="MobiDB-lite"/>
    </source>
</evidence>
<dbReference type="InterPro" id="IPR025959">
    <property type="entry name" value="Winged_HTH_dom"/>
</dbReference>
<feature type="domain" description="Winged helix-turn helix" evidence="2">
    <location>
        <begin position="52"/>
        <end position="107"/>
    </location>
</feature>
<comment type="caution">
    <text evidence="3">The sequence shown here is derived from an EMBL/GenBank/DDBJ whole genome shotgun (WGS) entry which is preliminary data.</text>
</comment>
<evidence type="ECO:0000313" key="3">
    <source>
        <dbReference type="EMBL" id="MFC5007137.1"/>
    </source>
</evidence>
<keyword evidence="4" id="KW-1185">Reference proteome</keyword>